<feature type="compositionally biased region" description="Polar residues" evidence="1">
    <location>
        <begin position="8"/>
        <end position="18"/>
    </location>
</feature>
<accession>A0AAN6W5U2</accession>
<feature type="compositionally biased region" description="Basic and acidic residues" evidence="1">
    <location>
        <begin position="19"/>
        <end position="28"/>
    </location>
</feature>
<evidence type="ECO:0000313" key="3">
    <source>
        <dbReference type="Proteomes" id="UP001302321"/>
    </source>
</evidence>
<gene>
    <name evidence="2" type="ORF">QBC36DRAFT_191193</name>
</gene>
<sequence length="154" mass="17677">MRKRSPTVHHQSVEGTRNQLDRGIRMHGDGSSPSRAYIMEHDLLGLGAWAALIMPCHEFPTTTSDRIEAAQGGIADSLTTKPILCEQYFHDLMIPPGSSQMQTTAIHHDTRQRISLEQHVRLERWRVEYGMLERYLEEIRGPYNHPQYQVTKTA</sequence>
<proteinExistence type="predicted"/>
<feature type="region of interest" description="Disordered" evidence="1">
    <location>
        <begin position="1"/>
        <end position="31"/>
    </location>
</feature>
<name>A0AAN6W5U2_9PEZI</name>
<dbReference type="AlphaFoldDB" id="A0AAN6W5U2"/>
<keyword evidence="3" id="KW-1185">Reference proteome</keyword>
<reference evidence="2" key="2">
    <citation type="submission" date="2023-05" db="EMBL/GenBank/DDBJ databases">
        <authorList>
            <consortium name="Lawrence Berkeley National Laboratory"/>
            <person name="Steindorff A."/>
            <person name="Hensen N."/>
            <person name="Bonometti L."/>
            <person name="Westerberg I."/>
            <person name="Brannstrom I.O."/>
            <person name="Guillou S."/>
            <person name="Cros-Aarteil S."/>
            <person name="Calhoun S."/>
            <person name="Haridas S."/>
            <person name="Kuo A."/>
            <person name="Mondo S."/>
            <person name="Pangilinan J."/>
            <person name="Riley R."/>
            <person name="Labutti K."/>
            <person name="Andreopoulos B."/>
            <person name="Lipzen A."/>
            <person name="Chen C."/>
            <person name="Yanf M."/>
            <person name="Daum C."/>
            <person name="Ng V."/>
            <person name="Clum A."/>
            <person name="Ohm R."/>
            <person name="Martin F."/>
            <person name="Silar P."/>
            <person name="Natvig D."/>
            <person name="Lalanne C."/>
            <person name="Gautier V."/>
            <person name="Ament-Velasquez S.L."/>
            <person name="Kruys A."/>
            <person name="Hutchinson M.I."/>
            <person name="Powell A.J."/>
            <person name="Barry K."/>
            <person name="Miller A.N."/>
            <person name="Grigoriev I.V."/>
            <person name="Debuchy R."/>
            <person name="Gladieux P."/>
            <person name="Thoren M.H."/>
            <person name="Johannesson H."/>
        </authorList>
    </citation>
    <scope>NUCLEOTIDE SEQUENCE</scope>
    <source>
        <strain evidence="2">CBS 892.96</strain>
    </source>
</reference>
<protein>
    <submittedName>
        <fullName evidence="2">Uncharacterized protein</fullName>
    </submittedName>
</protein>
<reference evidence="2" key="1">
    <citation type="journal article" date="2023" name="Mol. Phylogenet. Evol.">
        <title>Genome-scale phylogeny and comparative genomics of the fungal order Sordariales.</title>
        <authorList>
            <person name="Hensen N."/>
            <person name="Bonometti L."/>
            <person name="Westerberg I."/>
            <person name="Brannstrom I.O."/>
            <person name="Guillou S."/>
            <person name="Cros-Aarteil S."/>
            <person name="Calhoun S."/>
            <person name="Haridas S."/>
            <person name="Kuo A."/>
            <person name="Mondo S."/>
            <person name="Pangilinan J."/>
            <person name="Riley R."/>
            <person name="LaButti K."/>
            <person name="Andreopoulos B."/>
            <person name="Lipzen A."/>
            <person name="Chen C."/>
            <person name="Yan M."/>
            <person name="Daum C."/>
            <person name="Ng V."/>
            <person name="Clum A."/>
            <person name="Steindorff A."/>
            <person name="Ohm R.A."/>
            <person name="Martin F."/>
            <person name="Silar P."/>
            <person name="Natvig D.O."/>
            <person name="Lalanne C."/>
            <person name="Gautier V."/>
            <person name="Ament-Velasquez S.L."/>
            <person name="Kruys A."/>
            <person name="Hutchinson M.I."/>
            <person name="Powell A.J."/>
            <person name="Barry K."/>
            <person name="Miller A.N."/>
            <person name="Grigoriev I.V."/>
            <person name="Debuchy R."/>
            <person name="Gladieux P."/>
            <person name="Hiltunen Thoren M."/>
            <person name="Johannesson H."/>
        </authorList>
    </citation>
    <scope>NUCLEOTIDE SEQUENCE</scope>
    <source>
        <strain evidence="2">CBS 892.96</strain>
    </source>
</reference>
<evidence type="ECO:0000313" key="2">
    <source>
        <dbReference type="EMBL" id="KAK4174901.1"/>
    </source>
</evidence>
<dbReference type="Proteomes" id="UP001302321">
    <property type="component" value="Unassembled WGS sequence"/>
</dbReference>
<dbReference type="EMBL" id="MU866258">
    <property type="protein sequence ID" value="KAK4174901.1"/>
    <property type="molecule type" value="Genomic_DNA"/>
</dbReference>
<evidence type="ECO:0000256" key="1">
    <source>
        <dbReference type="SAM" id="MobiDB-lite"/>
    </source>
</evidence>
<organism evidence="2 3">
    <name type="scientific">Triangularia setosa</name>
    <dbReference type="NCBI Taxonomy" id="2587417"/>
    <lineage>
        <taxon>Eukaryota</taxon>
        <taxon>Fungi</taxon>
        <taxon>Dikarya</taxon>
        <taxon>Ascomycota</taxon>
        <taxon>Pezizomycotina</taxon>
        <taxon>Sordariomycetes</taxon>
        <taxon>Sordariomycetidae</taxon>
        <taxon>Sordariales</taxon>
        <taxon>Podosporaceae</taxon>
        <taxon>Triangularia</taxon>
    </lineage>
</organism>
<comment type="caution">
    <text evidence="2">The sequence shown here is derived from an EMBL/GenBank/DDBJ whole genome shotgun (WGS) entry which is preliminary data.</text>
</comment>